<evidence type="ECO:0000259" key="3">
    <source>
        <dbReference type="Pfam" id="PF02557"/>
    </source>
</evidence>
<dbReference type="GO" id="GO:0006508">
    <property type="term" value="P:proteolysis"/>
    <property type="evidence" value="ECO:0007669"/>
    <property type="project" value="InterPro"/>
</dbReference>
<feature type="domain" description="D-alanyl-D-alanine carboxypeptidase-like core" evidence="3">
    <location>
        <begin position="99"/>
        <end position="195"/>
    </location>
</feature>
<evidence type="ECO:0000313" key="4">
    <source>
        <dbReference type="EMBL" id="CCI53984.1"/>
    </source>
</evidence>
<dbReference type="Gene3D" id="3.30.1380.10">
    <property type="match status" value="1"/>
</dbReference>
<dbReference type="RefSeq" id="WP_201329073.1">
    <property type="nucleotide sequence ID" value="NZ_HF571038.1"/>
</dbReference>
<feature type="region of interest" description="Disordered" evidence="1">
    <location>
        <begin position="69"/>
        <end position="99"/>
    </location>
</feature>
<dbReference type="Proteomes" id="UP000035720">
    <property type="component" value="Unassembled WGS sequence"/>
</dbReference>
<feature type="transmembrane region" description="Helical" evidence="2">
    <location>
        <begin position="31"/>
        <end position="54"/>
    </location>
</feature>
<comment type="caution">
    <text evidence="4">The sequence shown here is derived from an EMBL/GenBank/DDBJ whole genome shotgun (WGS) entry which is preliminary data.</text>
</comment>
<keyword evidence="2" id="KW-0472">Membrane</keyword>
<dbReference type="CDD" id="cd14846">
    <property type="entry name" value="Peptidase_M15_like"/>
    <property type="match status" value="1"/>
</dbReference>
<dbReference type="Pfam" id="PF02557">
    <property type="entry name" value="VanY"/>
    <property type="match status" value="1"/>
</dbReference>
<sequence>MTSQPLRTRPVPPPMTFGAPKRQRTTRRGQGMAALIGVPLLLCTGLGAVVINGYHDALAARSSTDQSADAAAGTTAAGAQPDAPNTHAPTGPDVGMAGLNPALTRAMTRAREAATLDGVTINIVSGHRSPAAQQILFEQAIAKYGSPEAASQWVLPPDKSEHVTGGAVDVGPYAAAKWLSANGVKFGLCQRYANEYWHFEVLAPATGQKCPALEANAASGD</sequence>
<gene>
    <name evidence="4" type="ORF">BN13_530014</name>
</gene>
<keyword evidence="2" id="KW-0812">Transmembrane</keyword>
<evidence type="ECO:0000256" key="1">
    <source>
        <dbReference type="SAM" id="MobiDB-lite"/>
    </source>
</evidence>
<dbReference type="PANTHER" id="PTHR34385:SF1">
    <property type="entry name" value="PEPTIDOGLYCAN L-ALANYL-D-GLUTAMATE ENDOPEPTIDASE CWLK"/>
    <property type="match status" value="1"/>
</dbReference>
<dbReference type="STRING" id="1193518.BN13_530014"/>
<feature type="compositionally biased region" description="Low complexity" evidence="1">
    <location>
        <begin position="69"/>
        <end position="84"/>
    </location>
</feature>
<accession>A0A077MBM3</accession>
<organism evidence="4 5">
    <name type="scientific">Nostocoides jenkinsii Ben 74</name>
    <dbReference type="NCBI Taxonomy" id="1193518"/>
    <lineage>
        <taxon>Bacteria</taxon>
        <taxon>Bacillati</taxon>
        <taxon>Actinomycetota</taxon>
        <taxon>Actinomycetes</taxon>
        <taxon>Micrococcales</taxon>
        <taxon>Intrasporangiaceae</taxon>
        <taxon>Nostocoides</taxon>
    </lineage>
</organism>
<dbReference type="PANTHER" id="PTHR34385">
    <property type="entry name" value="D-ALANYL-D-ALANINE CARBOXYPEPTIDASE"/>
    <property type="match status" value="1"/>
</dbReference>
<evidence type="ECO:0000313" key="5">
    <source>
        <dbReference type="Proteomes" id="UP000035720"/>
    </source>
</evidence>
<keyword evidence="2" id="KW-1133">Transmembrane helix</keyword>
<proteinExistence type="predicted"/>
<dbReference type="InterPro" id="IPR003709">
    <property type="entry name" value="VanY-like_core_dom"/>
</dbReference>
<feature type="region of interest" description="Disordered" evidence="1">
    <location>
        <begin position="1"/>
        <end position="28"/>
    </location>
</feature>
<protein>
    <recommendedName>
        <fullName evidence="3">D-alanyl-D-alanine carboxypeptidase-like core domain-containing protein</fullName>
    </recommendedName>
</protein>
<dbReference type="EMBL" id="CAJC01000165">
    <property type="protein sequence ID" value="CCI53984.1"/>
    <property type="molecule type" value="Genomic_DNA"/>
</dbReference>
<reference evidence="4 5" key="1">
    <citation type="journal article" date="2013" name="ISME J.">
        <title>A metabolic model for members of the genus Tetrasphaera involved in enhanced biological phosphorus removal.</title>
        <authorList>
            <person name="Kristiansen R."/>
            <person name="Nguyen H.T.T."/>
            <person name="Saunders A.M."/>
            <person name="Nielsen J.L."/>
            <person name="Wimmer R."/>
            <person name="Le V.Q."/>
            <person name="McIlroy S.J."/>
            <person name="Petrovski S."/>
            <person name="Seviour R.J."/>
            <person name="Calteau A."/>
            <person name="Nielsen K.L."/>
            <person name="Nielsen P.H."/>
        </authorList>
    </citation>
    <scope>NUCLEOTIDE SEQUENCE [LARGE SCALE GENOMIC DNA]</scope>
    <source>
        <strain evidence="4 5">Ben 74</strain>
    </source>
</reference>
<name>A0A077MBM3_9MICO</name>
<dbReference type="SUPFAM" id="SSF55166">
    <property type="entry name" value="Hedgehog/DD-peptidase"/>
    <property type="match status" value="1"/>
</dbReference>
<dbReference type="InterPro" id="IPR052179">
    <property type="entry name" value="DD-CPase-like"/>
</dbReference>
<evidence type="ECO:0000256" key="2">
    <source>
        <dbReference type="SAM" id="Phobius"/>
    </source>
</evidence>
<dbReference type="InterPro" id="IPR009045">
    <property type="entry name" value="Zn_M74/Hedgehog-like"/>
</dbReference>
<dbReference type="GO" id="GO:0008233">
    <property type="term" value="F:peptidase activity"/>
    <property type="evidence" value="ECO:0007669"/>
    <property type="project" value="InterPro"/>
</dbReference>
<dbReference type="AlphaFoldDB" id="A0A077MBM3"/>
<keyword evidence="5" id="KW-1185">Reference proteome</keyword>